<name>A0ACB0J7T3_TRIPR</name>
<evidence type="ECO:0000313" key="1">
    <source>
        <dbReference type="EMBL" id="CAJ2639527.1"/>
    </source>
</evidence>
<keyword evidence="2" id="KW-1185">Reference proteome</keyword>
<dbReference type="Proteomes" id="UP001177021">
    <property type="component" value="Unassembled WGS sequence"/>
</dbReference>
<dbReference type="EMBL" id="CASHSV030000024">
    <property type="protein sequence ID" value="CAJ2639527.1"/>
    <property type="molecule type" value="Genomic_DNA"/>
</dbReference>
<protein>
    <submittedName>
        <fullName evidence="1">Uncharacterized protein</fullName>
    </submittedName>
</protein>
<sequence length="458" mass="50888">MMTFYSSVAVLVVFLWCFCEVSLSETQSQNHGFTVELIHPNSPKSPIYNIMESELERVSKVMQHSMNRIHYLNHALFVSSPNKNMPESTITPFMGLGYMMNYSIGTPPVQLYGAIDTGSDLIWFQCKPCSKQCFNQTSPMFDPLKSSTYKTIPCSSPTCKYLQQKGNYCSSNKKDNCEFDIVYDDKSDSKGDLSVETLTLNSNDRSTISFPRIVIGCAHKNNLQVDGIVSGIIGLGRARLSLISQLGSSIAGKFSYCLVPYFSKLPHTSSKLYFGNRATVSGPGTVSTPLLQSFKGGLFLDNFYITNLEAFSVGNEIIKLEQSIFGFGKGNTVIDSGSTLTSLPKDVYSKLEYAVSSMVKLERVKDPTKQLSLCYKTPFEKKLEVPIITAHFSGADVKLNALNTFYQTDHEVWCFAFVTGAQFPRGVIFGNVAQQNFLVGFDLQKNIISFKPADCIQQ</sequence>
<comment type="caution">
    <text evidence="1">The sequence shown here is derived from an EMBL/GenBank/DDBJ whole genome shotgun (WGS) entry which is preliminary data.</text>
</comment>
<accession>A0ACB0J7T3</accession>
<evidence type="ECO:0000313" key="2">
    <source>
        <dbReference type="Proteomes" id="UP001177021"/>
    </source>
</evidence>
<reference evidence="1" key="1">
    <citation type="submission" date="2023-10" db="EMBL/GenBank/DDBJ databases">
        <authorList>
            <person name="Rodriguez Cubillos JULIANA M."/>
            <person name="De Vega J."/>
        </authorList>
    </citation>
    <scope>NUCLEOTIDE SEQUENCE</scope>
</reference>
<organism evidence="1 2">
    <name type="scientific">Trifolium pratense</name>
    <name type="common">Red clover</name>
    <dbReference type="NCBI Taxonomy" id="57577"/>
    <lineage>
        <taxon>Eukaryota</taxon>
        <taxon>Viridiplantae</taxon>
        <taxon>Streptophyta</taxon>
        <taxon>Embryophyta</taxon>
        <taxon>Tracheophyta</taxon>
        <taxon>Spermatophyta</taxon>
        <taxon>Magnoliopsida</taxon>
        <taxon>eudicotyledons</taxon>
        <taxon>Gunneridae</taxon>
        <taxon>Pentapetalae</taxon>
        <taxon>rosids</taxon>
        <taxon>fabids</taxon>
        <taxon>Fabales</taxon>
        <taxon>Fabaceae</taxon>
        <taxon>Papilionoideae</taxon>
        <taxon>50 kb inversion clade</taxon>
        <taxon>NPAAA clade</taxon>
        <taxon>Hologalegina</taxon>
        <taxon>IRL clade</taxon>
        <taxon>Trifolieae</taxon>
        <taxon>Trifolium</taxon>
    </lineage>
</organism>
<proteinExistence type="predicted"/>
<gene>
    <name evidence="1" type="ORF">MILVUS5_LOCUS9533</name>
</gene>